<dbReference type="SUPFAM" id="SSF53098">
    <property type="entry name" value="Ribonuclease H-like"/>
    <property type="match status" value="1"/>
</dbReference>
<dbReference type="InterPro" id="IPR012337">
    <property type="entry name" value="RNaseH-like_sf"/>
</dbReference>
<name>A0AAF1BC80_DAUCS</name>
<gene>
    <name evidence="4" type="ORF">DCAR_0933833</name>
</gene>
<evidence type="ECO:0000259" key="3">
    <source>
        <dbReference type="PROSITE" id="PS50994"/>
    </source>
</evidence>
<reference evidence="4" key="2">
    <citation type="submission" date="2022-03" db="EMBL/GenBank/DDBJ databases">
        <title>Draft title - Genomic analysis of global carrot germplasm unveils the trajectory of domestication and the origin of high carotenoid orange carrot.</title>
        <authorList>
            <person name="Iorizzo M."/>
            <person name="Ellison S."/>
            <person name="Senalik D."/>
            <person name="Macko-Podgorni A."/>
            <person name="Grzebelus D."/>
            <person name="Bostan H."/>
            <person name="Rolling W."/>
            <person name="Curaba J."/>
            <person name="Simon P."/>
        </authorList>
    </citation>
    <scope>NUCLEOTIDE SEQUENCE</scope>
    <source>
        <tissue evidence="4">Leaf</tissue>
    </source>
</reference>
<dbReference type="EMBL" id="CP093351">
    <property type="protein sequence ID" value="WOH14314.1"/>
    <property type="molecule type" value="Genomic_DNA"/>
</dbReference>
<dbReference type="InterPro" id="IPR001584">
    <property type="entry name" value="Integrase_cat-core"/>
</dbReference>
<dbReference type="AlphaFoldDB" id="A0AAF1BC80"/>
<dbReference type="Pfam" id="PF00665">
    <property type="entry name" value="rve"/>
    <property type="match status" value="1"/>
</dbReference>
<dbReference type="Pfam" id="PF14223">
    <property type="entry name" value="Retrotran_gag_2"/>
    <property type="match status" value="1"/>
</dbReference>
<dbReference type="GO" id="GO:0003676">
    <property type="term" value="F:nucleic acid binding"/>
    <property type="evidence" value="ECO:0007669"/>
    <property type="project" value="InterPro"/>
</dbReference>
<evidence type="ECO:0000313" key="4">
    <source>
        <dbReference type="EMBL" id="WOH14314.1"/>
    </source>
</evidence>
<reference evidence="4" key="1">
    <citation type="journal article" date="2016" name="Nat. Genet.">
        <title>A high-quality carrot genome assembly provides new insights into carotenoid accumulation and asterid genome evolution.</title>
        <authorList>
            <person name="Iorizzo M."/>
            <person name="Ellison S."/>
            <person name="Senalik D."/>
            <person name="Zeng P."/>
            <person name="Satapoomin P."/>
            <person name="Huang J."/>
            <person name="Bowman M."/>
            <person name="Iovene M."/>
            <person name="Sanseverino W."/>
            <person name="Cavagnaro P."/>
            <person name="Yildiz M."/>
            <person name="Macko-Podgorni A."/>
            <person name="Moranska E."/>
            <person name="Grzebelus E."/>
            <person name="Grzebelus D."/>
            <person name="Ashrafi H."/>
            <person name="Zheng Z."/>
            <person name="Cheng S."/>
            <person name="Spooner D."/>
            <person name="Van Deynze A."/>
            <person name="Simon P."/>
        </authorList>
    </citation>
    <scope>NUCLEOTIDE SEQUENCE</scope>
    <source>
        <tissue evidence="4">Leaf</tissue>
    </source>
</reference>
<evidence type="ECO:0000313" key="5">
    <source>
        <dbReference type="Proteomes" id="UP000077755"/>
    </source>
</evidence>
<evidence type="ECO:0000256" key="1">
    <source>
        <dbReference type="ARBA" id="ARBA00022670"/>
    </source>
</evidence>
<dbReference type="InterPro" id="IPR039537">
    <property type="entry name" value="Retrotran_Ty1/copia-like"/>
</dbReference>
<feature type="region of interest" description="Disordered" evidence="2">
    <location>
        <begin position="223"/>
        <end position="263"/>
    </location>
</feature>
<sequence>MAMPTNTLFFYSPSQVPIFDGEHYDYWRSQMQTFFIFQDIWEVVEDGHEEQDQASLTDQQLKLYKGTVKNDATALRYIQQGVSKTIFPRIFGITRAKQAWDTLKDEFQGSEKVISIKLQSLWRDFDNPSMKETEKVCDFYTRVAGIVNQIKSYGETIADKKIVEKILRSLPQKFDHVVAAIEESKDLSKLTMTELMGSLESHEKRMTRFSEQPLEQAFQSKISFSRKKDGGQNKGNQDQPRHFRFQRGGRSNSSRGRGGGRFYQHNKRREYDKFPSRCDICKKTNHDVKDCWFRQCTSCKNSDHKFIDCPRKKENEVHFSESKDDATEQLFYTCSSSKEKEGVWYIDSGCSNHMTGVKQNFISLDESFKSNVKLGDGKYVKAEGKGEIAVQSKQGSTKFIKDVLYVPSLSQNLLSVGQLVQKGYMLNFNENSCSIIDKKANQLITKVQMTSNKVFPLFMDCKEDFSMKAEVPDKSMLWHFRYGHLNYHSLKELHIKNMVIGLPQIKLSNGVCEGCVYGKMHRLPFPKSAWRAKTQLELIHADIWGPTRTPSLNSRRYFLLFVDDYTRMMWVYFLTQKSEAFSKFLEFKAYVEKESGKEIKCLRTDRGGEFIYKPFWNYCKDNGIRRQLSVRRSPQQNGVAERKNRSIAEIARSMMKAKGLPNDFWAEAVNSAVYLLNRSPTKAVLNMTPYEAWFERKPNINHLKYLGVLHIISFILKIEKRLTRKERNVSLLATVMNLKATDYTTLTPRTSLYQEM</sequence>
<protein>
    <recommendedName>
        <fullName evidence="3">Integrase catalytic domain-containing protein</fullName>
    </recommendedName>
</protein>
<dbReference type="Pfam" id="PF13976">
    <property type="entry name" value="gag_pre-integrs"/>
    <property type="match status" value="1"/>
</dbReference>
<accession>A0AAF1BC80</accession>
<dbReference type="GO" id="GO:0006508">
    <property type="term" value="P:proteolysis"/>
    <property type="evidence" value="ECO:0007669"/>
    <property type="project" value="UniProtKB-KW"/>
</dbReference>
<dbReference type="GO" id="GO:0015074">
    <property type="term" value="P:DNA integration"/>
    <property type="evidence" value="ECO:0007669"/>
    <property type="project" value="InterPro"/>
</dbReference>
<dbReference type="PANTHER" id="PTHR42648">
    <property type="entry name" value="TRANSPOSASE, PUTATIVE-RELATED"/>
    <property type="match status" value="1"/>
</dbReference>
<dbReference type="InterPro" id="IPR036397">
    <property type="entry name" value="RNaseH_sf"/>
</dbReference>
<dbReference type="InterPro" id="IPR054722">
    <property type="entry name" value="PolX-like_BBD"/>
</dbReference>
<proteinExistence type="predicted"/>
<dbReference type="InterPro" id="IPR025724">
    <property type="entry name" value="GAG-pre-integrase_dom"/>
</dbReference>
<dbReference type="PROSITE" id="PS50994">
    <property type="entry name" value="INTEGRASE"/>
    <property type="match status" value="1"/>
</dbReference>
<dbReference type="PANTHER" id="PTHR42648:SF18">
    <property type="entry name" value="RETROTRANSPOSON, UNCLASSIFIED-LIKE PROTEIN"/>
    <property type="match status" value="1"/>
</dbReference>
<keyword evidence="5" id="KW-1185">Reference proteome</keyword>
<dbReference type="GO" id="GO:0008233">
    <property type="term" value="F:peptidase activity"/>
    <property type="evidence" value="ECO:0007669"/>
    <property type="project" value="UniProtKB-KW"/>
</dbReference>
<keyword evidence="1" id="KW-0378">Hydrolase</keyword>
<dbReference type="Pfam" id="PF22936">
    <property type="entry name" value="Pol_BBD"/>
    <property type="match status" value="1"/>
</dbReference>
<dbReference type="Gene3D" id="3.30.420.10">
    <property type="entry name" value="Ribonuclease H-like superfamily/Ribonuclease H"/>
    <property type="match status" value="1"/>
</dbReference>
<feature type="domain" description="Integrase catalytic" evidence="3">
    <location>
        <begin position="522"/>
        <end position="697"/>
    </location>
</feature>
<organism evidence="4 5">
    <name type="scientific">Daucus carota subsp. sativus</name>
    <name type="common">Carrot</name>
    <dbReference type="NCBI Taxonomy" id="79200"/>
    <lineage>
        <taxon>Eukaryota</taxon>
        <taxon>Viridiplantae</taxon>
        <taxon>Streptophyta</taxon>
        <taxon>Embryophyta</taxon>
        <taxon>Tracheophyta</taxon>
        <taxon>Spermatophyta</taxon>
        <taxon>Magnoliopsida</taxon>
        <taxon>eudicotyledons</taxon>
        <taxon>Gunneridae</taxon>
        <taxon>Pentapetalae</taxon>
        <taxon>asterids</taxon>
        <taxon>campanulids</taxon>
        <taxon>Apiales</taxon>
        <taxon>Apiaceae</taxon>
        <taxon>Apioideae</taxon>
        <taxon>Scandiceae</taxon>
        <taxon>Daucinae</taxon>
        <taxon>Daucus</taxon>
        <taxon>Daucus sect. Daucus</taxon>
    </lineage>
</organism>
<keyword evidence="1" id="KW-0645">Protease</keyword>
<dbReference type="Proteomes" id="UP000077755">
    <property type="component" value="Chromosome 9"/>
</dbReference>
<evidence type="ECO:0000256" key="2">
    <source>
        <dbReference type="SAM" id="MobiDB-lite"/>
    </source>
</evidence>